<protein>
    <submittedName>
        <fullName evidence="7">VWA domain-containing protein</fullName>
    </submittedName>
</protein>
<dbReference type="Pfam" id="PF25106">
    <property type="entry name" value="VWA_4"/>
    <property type="match status" value="1"/>
</dbReference>
<dbReference type="GO" id="GO:0005737">
    <property type="term" value="C:cytoplasm"/>
    <property type="evidence" value="ECO:0007669"/>
    <property type="project" value="TreeGrafter"/>
</dbReference>
<evidence type="ECO:0000256" key="4">
    <source>
        <dbReference type="SAM" id="MobiDB-lite"/>
    </source>
</evidence>
<proteinExistence type="predicted"/>
<dbReference type="EMBL" id="VHSH01000001">
    <property type="protein sequence ID" value="TQV83891.1"/>
    <property type="molecule type" value="Genomic_DNA"/>
</dbReference>
<dbReference type="PANTHER" id="PTHR47763">
    <property type="entry name" value="ALPHA-PROTEIN KINASE VWKA"/>
    <property type="match status" value="1"/>
</dbReference>
<organism evidence="7 8">
    <name type="scientific">Denitrobaculum tricleocarpae</name>
    <dbReference type="NCBI Taxonomy" id="2591009"/>
    <lineage>
        <taxon>Bacteria</taxon>
        <taxon>Pseudomonadati</taxon>
        <taxon>Pseudomonadota</taxon>
        <taxon>Alphaproteobacteria</taxon>
        <taxon>Rhodospirillales</taxon>
        <taxon>Rhodospirillaceae</taxon>
        <taxon>Denitrobaculum</taxon>
    </lineage>
</organism>
<feature type="transmembrane region" description="Helical" evidence="5">
    <location>
        <begin position="21"/>
        <end position="40"/>
    </location>
</feature>
<evidence type="ECO:0000256" key="3">
    <source>
        <dbReference type="ARBA" id="ARBA00022729"/>
    </source>
</evidence>
<dbReference type="InterPro" id="IPR002035">
    <property type="entry name" value="VWF_A"/>
</dbReference>
<dbReference type="AlphaFoldDB" id="A0A545U344"/>
<evidence type="ECO:0000313" key="7">
    <source>
        <dbReference type="EMBL" id="TQV83891.1"/>
    </source>
</evidence>
<feature type="compositionally biased region" description="Polar residues" evidence="4">
    <location>
        <begin position="56"/>
        <end position="66"/>
    </location>
</feature>
<dbReference type="GO" id="GO:0004674">
    <property type="term" value="F:protein serine/threonine kinase activity"/>
    <property type="evidence" value="ECO:0007669"/>
    <property type="project" value="TreeGrafter"/>
</dbReference>
<dbReference type="CDD" id="cd00198">
    <property type="entry name" value="vWFA"/>
    <property type="match status" value="1"/>
</dbReference>
<keyword evidence="5" id="KW-1133">Transmembrane helix</keyword>
<dbReference type="PROSITE" id="PS50234">
    <property type="entry name" value="VWFA"/>
    <property type="match status" value="1"/>
</dbReference>
<dbReference type="InterPro" id="IPR036465">
    <property type="entry name" value="vWFA_dom_sf"/>
</dbReference>
<keyword evidence="2" id="KW-0964">Secreted</keyword>
<feature type="domain" description="VWFA" evidence="6">
    <location>
        <begin position="73"/>
        <end position="266"/>
    </location>
</feature>
<dbReference type="OrthoDB" id="9801841at2"/>
<evidence type="ECO:0000256" key="5">
    <source>
        <dbReference type="SAM" id="Phobius"/>
    </source>
</evidence>
<gene>
    <name evidence="7" type="ORF">FKG95_04760</name>
</gene>
<dbReference type="SMART" id="SM00327">
    <property type="entry name" value="VWA"/>
    <property type="match status" value="1"/>
</dbReference>
<dbReference type="Gene3D" id="3.40.50.410">
    <property type="entry name" value="von Willebrand factor, type A domain"/>
    <property type="match status" value="1"/>
</dbReference>
<accession>A0A545U344</accession>
<evidence type="ECO:0000259" key="6">
    <source>
        <dbReference type="PROSITE" id="PS50234"/>
    </source>
</evidence>
<dbReference type="InterPro" id="IPR052969">
    <property type="entry name" value="Thr-specific_kinase-like"/>
</dbReference>
<evidence type="ECO:0000256" key="1">
    <source>
        <dbReference type="ARBA" id="ARBA00004613"/>
    </source>
</evidence>
<sequence>MSWPLLICSYFRQEGVAMGRLTAAAMAATCIILAGLPLAAQQPSSDAHFKRDHQGQGESPTENGQQQIKPKIDVVFLLDTTGSMANLIQGAKVKIWSIAKEMLDAEVAPDLRMGLIGYRDRGDAYVTRSFDLTDDIDRIYAELLKFEADGGGDTPESVNQALDDAINGLSWDRGRSVYRVAFLVGDAPPKMNYTDDVKYHVTARRAAKRDIVINTVLAGSARDTAEVWREIARLAQGRFAAIPQSGNMQVIETPYDQDIQSLNQRLNRTALPYGGRAQQDEVLGKIERSAAAPSSVIADKSAYQKSKGAEEEIVTGRGELINDLASGRVTLDAVKPEDLPAELQGLSREEQEAAIAARAAERESLRRKINDLVTLRDGYIKKELARQGDTDSFDGEVGAIIREQGAAKGIAY</sequence>
<keyword evidence="5" id="KW-0472">Membrane</keyword>
<keyword evidence="5" id="KW-0812">Transmembrane</keyword>
<evidence type="ECO:0000313" key="8">
    <source>
        <dbReference type="Proteomes" id="UP000315252"/>
    </source>
</evidence>
<comment type="subcellular location">
    <subcellularLocation>
        <location evidence="1">Secreted</location>
    </subcellularLocation>
</comment>
<dbReference type="Proteomes" id="UP000315252">
    <property type="component" value="Unassembled WGS sequence"/>
</dbReference>
<dbReference type="InterPro" id="IPR056861">
    <property type="entry name" value="HMCN1-like_VWA"/>
</dbReference>
<name>A0A545U344_9PROT</name>
<reference evidence="7 8" key="1">
    <citation type="submission" date="2019-06" db="EMBL/GenBank/DDBJ databases">
        <title>Whole genome sequence for Rhodospirillaceae sp. R148.</title>
        <authorList>
            <person name="Wang G."/>
        </authorList>
    </citation>
    <scope>NUCLEOTIDE SEQUENCE [LARGE SCALE GENOMIC DNA]</scope>
    <source>
        <strain evidence="7 8">R148</strain>
    </source>
</reference>
<dbReference type="SUPFAM" id="SSF53300">
    <property type="entry name" value="vWA-like"/>
    <property type="match status" value="1"/>
</dbReference>
<dbReference type="PANTHER" id="PTHR47763:SF1">
    <property type="entry name" value="DUF659 DOMAIN-CONTAINING PROTEIN"/>
    <property type="match status" value="1"/>
</dbReference>
<keyword evidence="3" id="KW-0732">Signal</keyword>
<keyword evidence="8" id="KW-1185">Reference proteome</keyword>
<feature type="region of interest" description="Disordered" evidence="4">
    <location>
        <begin position="44"/>
        <end position="66"/>
    </location>
</feature>
<evidence type="ECO:0000256" key="2">
    <source>
        <dbReference type="ARBA" id="ARBA00022525"/>
    </source>
</evidence>
<comment type="caution">
    <text evidence="7">The sequence shown here is derived from an EMBL/GenBank/DDBJ whole genome shotgun (WGS) entry which is preliminary data.</text>
</comment>